<dbReference type="Pfam" id="PF00731">
    <property type="entry name" value="AIRC"/>
    <property type="match status" value="1"/>
</dbReference>
<proteinExistence type="inferred from homology"/>
<dbReference type="InterPro" id="IPR024694">
    <property type="entry name" value="PurE_prokaryotes"/>
</dbReference>
<comment type="catalytic activity">
    <reaction evidence="3 4">
        <text>5-carboxyamino-1-(5-phospho-D-ribosyl)imidazole + H(+) = 5-amino-1-(5-phospho-D-ribosyl)imidazole-4-carboxylate</text>
        <dbReference type="Rhea" id="RHEA:13193"/>
        <dbReference type="ChEBI" id="CHEBI:15378"/>
        <dbReference type="ChEBI" id="CHEBI:58730"/>
        <dbReference type="ChEBI" id="CHEBI:77657"/>
        <dbReference type="EC" id="5.4.99.18"/>
    </reaction>
</comment>
<keyword evidence="2 3" id="KW-0413">Isomerase</keyword>
<keyword evidence="1 3" id="KW-0658">Purine biosynthesis</keyword>
<sequence length="156" mass="16190">MDVAIIFGSASDKEKMAGAAKCLDEFGLEYKAYIASAHRVPELLENILKEAVDSGAKAIIAGAGLAAHLPGVIASKVTIPVIGVPLDAALGGQDALYSIVQMPKGIPVSTVGINNSYNAAMAAVQIIGTSNDQVAAQLKEYRANMKQKFTADPVSF</sequence>
<dbReference type="PANTHER" id="PTHR23046:SF2">
    <property type="entry name" value="PHOSPHORIBOSYLAMINOIMIDAZOLE CARBOXYLASE"/>
    <property type="match status" value="1"/>
</dbReference>
<evidence type="ECO:0000256" key="3">
    <source>
        <dbReference type="HAMAP-Rule" id="MF_01929"/>
    </source>
</evidence>
<evidence type="ECO:0000313" key="8">
    <source>
        <dbReference type="Proteomes" id="UP001200537"/>
    </source>
</evidence>
<dbReference type="GO" id="GO:0016829">
    <property type="term" value="F:lyase activity"/>
    <property type="evidence" value="ECO:0007669"/>
    <property type="project" value="UniProtKB-KW"/>
</dbReference>
<feature type="binding site" evidence="3 5">
    <location>
        <position position="9"/>
    </location>
    <ligand>
        <name>substrate</name>
    </ligand>
</feature>
<organism evidence="7 8">
    <name type="scientific">Varibaculum cambriense</name>
    <dbReference type="NCBI Taxonomy" id="184870"/>
    <lineage>
        <taxon>Bacteria</taxon>
        <taxon>Bacillati</taxon>
        <taxon>Actinomycetota</taxon>
        <taxon>Actinomycetes</taxon>
        <taxon>Actinomycetales</taxon>
        <taxon>Actinomycetaceae</taxon>
        <taxon>Varibaculum</taxon>
    </lineage>
</organism>
<dbReference type="HAMAP" id="MF_01929">
    <property type="entry name" value="PurE_classI"/>
    <property type="match status" value="1"/>
</dbReference>
<dbReference type="PIRSF" id="PIRSF001338">
    <property type="entry name" value="AIR_carboxylase"/>
    <property type="match status" value="1"/>
</dbReference>
<keyword evidence="7" id="KW-0456">Lyase</keyword>
<dbReference type="EMBL" id="JAKNHJ010000006">
    <property type="protein sequence ID" value="MCG4617740.1"/>
    <property type="molecule type" value="Genomic_DNA"/>
</dbReference>
<feature type="domain" description="PurE" evidence="6">
    <location>
        <begin position="1"/>
        <end position="149"/>
    </location>
</feature>
<evidence type="ECO:0000313" key="7">
    <source>
        <dbReference type="EMBL" id="MCG4617740.1"/>
    </source>
</evidence>
<dbReference type="AlphaFoldDB" id="A0AAJ1EXS4"/>
<dbReference type="SUPFAM" id="SSF52255">
    <property type="entry name" value="N5-CAIR mutase (phosphoribosylaminoimidazole carboxylase, PurE)"/>
    <property type="match status" value="1"/>
</dbReference>
<comment type="similarity">
    <text evidence="3">Belongs to the AIR carboxylase family. Class I subfamily.</text>
</comment>
<evidence type="ECO:0000259" key="6">
    <source>
        <dbReference type="SMART" id="SM01001"/>
    </source>
</evidence>
<accession>A0AAJ1EXS4</accession>
<protein>
    <recommendedName>
        <fullName evidence="3 4">N5-carboxyaminoimidazole ribonucleotide mutase</fullName>
        <shortName evidence="3 4">N5-CAIR mutase</shortName>
        <ecNumber evidence="3 4">5.4.99.18</ecNumber>
    </recommendedName>
    <alternativeName>
        <fullName evidence="3">5-(carboxyamino)imidazole ribonucleotide mutase</fullName>
    </alternativeName>
</protein>
<dbReference type="InterPro" id="IPR033747">
    <property type="entry name" value="PurE_ClassI"/>
</dbReference>
<comment type="pathway">
    <text evidence="3 4">Purine metabolism; IMP biosynthesis via de novo pathway; 5-amino-1-(5-phospho-D-ribosyl)imidazole-4-carboxylate from 5-amino-1-(5-phospho-D-ribosyl)imidazole (N5-CAIR route): step 2/2.</text>
</comment>
<dbReference type="Proteomes" id="UP001200537">
    <property type="component" value="Unassembled WGS sequence"/>
</dbReference>
<evidence type="ECO:0000256" key="1">
    <source>
        <dbReference type="ARBA" id="ARBA00022755"/>
    </source>
</evidence>
<feature type="binding site" evidence="3 5">
    <location>
        <position position="12"/>
    </location>
    <ligand>
        <name>substrate</name>
    </ligand>
</feature>
<dbReference type="RefSeq" id="WP_024058776.1">
    <property type="nucleotide sequence ID" value="NZ_JAGZYF010000004.1"/>
</dbReference>
<dbReference type="GO" id="GO:0006189">
    <property type="term" value="P:'de novo' IMP biosynthetic process"/>
    <property type="evidence" value="ECO:0007669"/>
    <property type="project" value="UniProtKB-UniRule"/>
</dbReference>
<comment type="function">
    <text evidence="3 4">Catalyzes the conversion of N5-carboxyaminoimidazole ribonucleotide (N5-CAIR) to 4-carboxy-5-aminoimidazole ribonucleotide (CAIR).</text>
</comment>
<feature type="binding site" evidence="3 5">
    <location>
        <position position="39"/>
    </location>
    <ligand>
        <name>substrate</name>
    </ligand>
</feature>
<gene>
    <name evidence="3 7" type="primary">purE</name>
    <name evidence="7" type="ORF">L0M99_04420</name>
</gene>
<dbReference type="PANTHER" id="PTHR23046">
    <property type="entry name" value="PHOSPHORIBOSYLAMINOIMIDAZOLE CARBOXYLASE CATALYTIC SUBUNIT"/>
    <property type="match status" value="1"/>
</dbReference>
<dbReference type="NCBIfam" id="TIGR01162">
    <property type="entry name" value="purE"/>
    <property type="match status" value="1"/>
</dbReference>
<name>A0AAJ1EXS4_9ACTO</name>
<dbReference type="InterPro" id="IPR000031">
    <property type="entry name" value="PurE_dom"/>
</dbReference>
<reference evidence="7" key="1">
    <citation type="submission" date="2022-01" db="EMBL/GenBank/DDBJ databases">
        <title>Collection of gut derived symbiotic bacterial strains cultured from healthy donors.</title>
        <authorList>
            <person name="Lin H."/>
            <person name="Kohout C."/>
            <person name="Waligurski E."/>
            <person name="Pamer E.G."/>
        </authorList>
    </citation>
    <scope>NUCLEOTIDE SEQUENCE</scope>
    <source>
        <strain evidence="7">DFI.7.46</strain>
    </source>
</reference>
<evidence type="ECO:0000256" key="2">
    <source>
        <dbReference type="ARBA" id="ARBA00023235"/>
    </source>
</evidence>
<evidence type="ECO:0000256" key="4">
    <source>
        <dbReference type="PIRNR" id="PIRNR001338"/>
    </source>
</evidence>
<evidence type="ECO:0000256" key="5">
    <source>
        <dbReference type="PIRSR" id="PIRSR001338-1"/>
    </source>
</evidence>
<dbReference type="GO" id="GO:0034023">
    <property type="term" value="F:5-(carboxyamino)imidazole ribonucleotide mutase activity"/>
    <property type="evidence" value="ECO:0007669"/>
    <property type="project" value="UniProtKB-UniRule"/>
</dbReference>
<dbReference type="EC" id="5.4.99.18" evidence="3 4"/>
<dbReference type="Gene3D" id="3.40.50.1970">
    <property type="match status" value="1"/>
</dbReference>
<comment type="caution">
    <text evidence="7">The sequence shown here is derived from an EMBL/GenBank/DDBJ whole genome shotgun (WGS) entry which is preliminary data.</text>
</comment>
<dbReference type="SMART" id="SM01001">
    <property type="entry name" value="AIRC"/>
    <property type="match status" value="1"/>
</dbReference>